<name>A0A0R3TDX7_RODNA</name>
<organism evidence="4">
    <name type="scientific">Rodentolepis nana</name>
    <name type="common">Dwarf tapeworm</name>
    <name type="synonym">Hymenolepis nana</name>
    <dbReference type="NCBI Taxonomy" id="102285"/>
    <lineage>
        <taxon>Eukaryota</taxon>
        <taxon>Metazoa</taxon>
        <taxon>Spiralia</taxon>
        <taxon>Lophotrochozoa</taxon>
        <taxon>Platyhelminthes</taxon>
        <taxon>Cestoda</taxon>
        <taxon>Eucestoda</taxon>
        <taxon>Cyclophyllidea</taxon>
        <taxon>Hymenolepididae</taxon>
        <taxon>Rodentolepis</taxon>
    </lineage>
</organism>
<gene>
    <name evidence="2" type="ORF">HNAJ_LOCUS5264</name>
</gene>
<reference evidence="2 3" key="2">
    <citation type="submission" date="2018-11" db="EMBL/GenBank/DDBJ databases">
        <authorList>
            <consortium name="Pathogen Informatics"/>
        </authorList>
    </citation>
    <scope>NUCLEOTIDE SEQUENCE [LARGE SCALE GENOMIC DNA]</scope>
</reference>
<proteinExistence type="predicted"/>
<sequence length="178" mass="20335">MMPDQANELEKDYNANEEEFERLDLSLCSKIFVEIDRALNDQHETINPSFCDWSRVEMKVLPKRKNSRSPNFKSGASRQSRESGKRKHGSRGSTGKISKAPTSNNKSSSRSPNNREPSVQMKQNENSEVNSELFSTPIDPINFINQYRERKLTKLREKMGEIGHDASGWDSKLPVTSE</sequence>
<accession>A0A0R3TDX7</accession>
<reference evidence="4" key="1">
    <citation type="submission" date="2017-02" db="UniProtKB">
        <authorList>
            <consortium name="WormBaseParasite"/>
        </authorList>
    </citation>
    <scope>IDENTIFICATION</scope>
</reference>
<evidence type="ECO:0000313" key="2">
    <source>
        <dbReference type="EMBL" id="VDO01124.1"/>
    </source>
</evidence>
<dbReference type="AlphaFoldDB" id="A0A0R3TDX7"/>
<evidence type="ECO:0000313" key="4">
    <source>
        <dbReference type="WBParaSite" id="HNAJ_0000526601-mRNA-1"/>
    </source>
</evidence>
<evidence type="ECO:0000256" key="1">
    <source>
        <dbReference type="SAM" id="MobiDB-lite"/>
    </source>
</evidence>
<feature type="compositionally biased region" description="Low complexity" evidence="1">
    <location>
        <begin position="103"/>
        <end position="118"/>
    </location>
</feature>
<keyword evidence="3" id="KW-1185">Reference proteome</keyword>
<dbReference type="Proteomes" id="UP000278807">
    <property type="component" value="Unassembled WGS sequence"/>
</dbReference>
<dbReference type="WBParaSite" id="HNAJ_0000526601-mRNA-1">
    <property type="protein sequence ID" value="HNAJ_0000526601-mRNA-1"/>
    <property type="gene ID" value="HNAJ_0000526601"/>
</dbReference>
<dbReference type="EMBL" id="UZAE01004323">
    <property type="protein sequence ID" value="VDO01124.1"/>
    <property type="molecule type" value="Genomic_DNA"/>
</dbReference>
<evidence type="ECO:0000313" key="3">
    <source>
        <dbReference type="Proteomes" id="UP000278807"/>
    </source>
</evidence>
<feature type="compositionally biased region" description="Polar residues" evidence="1">
    <location>
        <begin position="91"/>
        <end position="102"/>
    </location>
</feature>
<feature type="region of interest" description="Disordered" evidence="1">
    <location>
        <begin position="62"/>
        <end position="137"/>
    </location>
</feature>
<feature type="compositionally biased region" description="Polar residues" evidence="1">
    <location>
        <begin position="68"/>
        <end position="78"/>
    </location>
</feature>
<feature type="compositionally biased region" description="Polar residues" evidence="1">
    <location>
        <begin position="120"/>
        <end position="134"/>
    </location>
</feature>
<protein>
    <submittedName>
        <fullName evidence="4">Ovule protein</fullName>
    </submittedName>
</protein>